<reference evidence="1" key="2">
    <citation type="submission" date="2022-06" db="UniProtKB">
        <authorList>
            <consortium name="EnsemblMetazoa"/>
        </authorList>
    </citation>
    <scope>IDENTIFICATION</scope>
    <source>
        <strain evidence="1">DF5081</strain>
    </source>
</reference>
<evidence type="ECO:0008006" key="3">
    <source>
        <dbReference type="Google" id="ProtNLM"/>
    </source>
</evidence>
<evidence type="ECO:0000313" key="2">
    <source>
        <dbReference type="Proteomes" id="UP000005237"/>
    </source>
</evidence>
<evidence type="ECO:0000313" key="1">
    <source>
        <dbReference type="EnsemblMetazoa" id="CJA05464.1"/>
    </source>
</evidence>
<dbReference type="InterPro" id="IPR036390">
    <property type="entry name" value="WH_DNA-bd_sf"/>
</dbReference>
<organism evidence="1 2">
    <name type="scientific">Caenorhabditis japonica</name>
    <dbReference type="NCBI Taxonomy" id="281687"/>
    <lineage>
        <taxon>Eukaryota</taxon>
        <taxon>Metazoa</taxon>
        <taxon>Ecdysozoa</taxon>
        <taxon>Nematoda</taxon>
        <taxon>Chromadorea</taxon>
        <taxon>Rhabditida</taxon>
        <taxon>Rhabditina</taxon>
        <taxon>Rhabditomorpha</taxon>
        <taxon>Rhabditoidea</taxon>
        <taxon>Rhabditidae</taxon>
        <taxon>Peloderinae</taxon>
        <taxon>Caenorhabditis</taxon>
    </lineage>
</organism>
<name>A0A8R1HR99_CAEJA</name>
<protein>
    <recommendedName>
        <fullName evidence="3">RPA_C domain-containing protein</fullName>
    </recommendedName>
</protein>
<sequence length="292" mass="33497">MDISGGGDWFTHDVSQEKKNLSFQNLGDKLPIPVTLSALEDNLNETDEDCYRLGEFHFRTVHTVGVIMEMTREDGNIKYLMHDPENTDQTFVVLQFGTIGEGGSKYVEPNLSEDQRVRIMGKLKNFAGEKTIMAYYIQKLTDDKDYEIFKLESHVAKLFFKKNLIEKMRSGETNGWQGMLAPPTARTQNEAMQNVHYSMIQKSPSPKKREIQPIVTTNRSPEVSKSLKSRIRACIRAEENLSDYGTERGVPLDKILRKVKDIPLPRLRVILNEMEESGMIYSANTDEWMTIH</sequence>
<dbReference type="Gene3D" id="2.40.50.140">
    <property type="entry name" value="Nucleic acid-binding proteins"/>
    <property type="match status" value="1"/>
</dbReference>
<dbReference type="EnsemblMetazoa" id="CJA05464.1">
    <property type="protein sequence ID" value="CJA05464.1"/>
    <property type="gene ID" value="WBGene00124668"/>
</dbReference>
<dbReference type="AlphaFoldDB" id="A0A8R1HR99"/>
<dbReference type="InterPro" id="IPR012340">
    <property type="entry name" value="NA-bd_OB-fold"/>
</dbReference>
<dbReference type="SUPFAM" id="SSF46785">
    <property type="entry name" value="Winged helix' DNA-binding domain"/>
    <property type="match status" value="1"/>
</dbReference>
<dbReference type="Proteomes" id="UP000005237">
    <property type="component" value="Unassembled WGS sequence"/>
</dbReference>
<keyword evidence="2" id="KW-1185">Reference proteome</keyword>
<accession>A0A8R1HR99</accession>
<dbReference type="SUPFAM" id="SSF50249">
    <property type="entry name" value="Nucleic acid-binding proteins"/>
    <property type="match status" value="1"/>
</dbReference>
<proteinExistence type="predicted"/>
<reference evidence="2" key="1">
    <citation type="submission" date="2010-08" db="EMBL/GenBank/DDBJ databases">
        <authorList>
            <consortium name="Caenorhabditis japonica Sequencing Consortium"/>
            <person name="Wilson R.K."/>
        </authorList>
    </citation>
    <scope>NUCLEOTIDE SEQUENCE [LARGE SCALE GENOMIC DNA]</scope>
    <source>
        <strain evidence="2">DF5081</strain>
    </source>
</reference>